<dbReference type="InterPro" id="IPR018060">
    <property type="entry name" value="HTH_AraC"/>
</dbReference>
<dbReference type="Pfam" id="PF01965">
    <property type="entry name" value="DJ-1_PfpI"/>
    <property type="match status" value="1"/>
</dbReference>
<dbReference type="PANTHER" id="PTHR43280:SF28">
    <property type="entry name" value="HTH-TYPE TRANSCRIPTIONAL ACTIVATOR RHAS"/>
    <property type="match status" value="1"/>
</dbReference>
<sequence>MKKIAVLVPETTLINVITDVEHFFEVINQILINRRMEPVFTIQLVGLNKVVELNNGKYSVTVDTLLEEDKSFDIVFVTPLSGDMNEALQLNKAFIPWIIKQYENGAELVSLCLGSFFLASTGLLNNKKCSSHWFLADKFRFLYPQVELVDNAIITEDQGIYSSGGASSYWNLLLHIAEKHTNRSISILASKFFAIDIDRESQSAFSIFRGQKNHNDEIIKLAQEYIENNIEDRINVEVLADRSLLGRRTFERRFRKATNNSVLEYIHRVKIEAAKRSFENSNKNINDVMLEIGYTDSKAFRTMFKKITGLTPIEYRNKYNKIVLS</sequence>
<dbReference type="SUPFAM" id="SSF46689">
    <property type="entry name" value="Homeodomain-like"/>
    <property type="match status" value="2"/>
</dbReference>
<evidence type="ECO:0000256" key="1">
    <source>
        <dbReference type="ARBA" id="ARBA00023015"/>
    </source>
</evidence>
<evidence type="ECO:0000256" key="2">
    <source>
        <dbReference type="ARBA" id="ARBA00023125"/>
    </source>
</evidence>
<dbReference type="GO" id="GO:0043565">
    <property type="term" value="F:sequence-specific DNA binding"/>
    <property type="evidence" value="ECO:0007669"/>
    <property type="project" value="InterPro"/>
</dbReference>
<dbReference type="SMART" id="SM00342">
    <property type="entry name" value="HTH_ARAC"/>
    <property type="match status" value="1"/>
</dbReference>
<evidence type="ECO:0000313" key="6">
    <source>
        <dbReference type="Proteomes" id="UP000285211"/>
    </source>
</evidence>
<protein>
    <submittedName>
        <fullName evidence="5">Helix-turn-helix domain-containing protein</fullName>
    </submittedName>
</protein>
<dbReference type="InterPro" id="IPR002818">
    <property type="entry name" value="DJ-1/PfpI"/>
</dbReference>
<dbReference type="Gene3D" id="1.10.10.60">
    <property type="entry name" value="Homeodomain-like"/>
    <property type="match status" value="2"/>
</dbReference>
<reference evidence="5 6" key="1">
    <citation type="submission" date="2019-01" db="EMBL/GenBank/DDBJ databases">
        <authorList>
            <person name="Chen W.-M."/>
        </authorList>
    </citation>
    <scope>NUCLEOTIDE SEQUENCE [LARGE SCALE GENOMIC DNA]</scope>
    <source>
        <strain evidence="5 6">BBQ-12</strain>
    </source>
</reference>
<dbReference type="InterPro" id="IPR009057">
    <property type="entry name" value="Homeodomain-like_sf"/>
</dbReference>
<proteinExistence type="predicted"/>
<keyword evidence="6" id="KW-1185">Reference proteome</keyword>
<name>A0A437KTH1_9FLAO</name>
<dbReference type="Proteomes" id="UP000285211">
    <property type="component" value="Unassembled WGS sequence"/>
</dbReference>
<keyword evidence="3" id="KW-0804">Transcription</keyword>
<dbReference type="EMBL" id="SACJ01000006">
    <property type="protein sequence ID" value="RVT75393.1"/>
    <property type="molecule type" value="Genomic_DNA"/>
</dbReference>
<organism evidence="5 6">
    <name type="scientific">Flavobacterium sufflavum</name>
    <dbReference type="NCBI Taxonomy" id="1921138"/>
    <lineage>
        <taxon>Bacteria</taxon>
        <taxon>Pseudomonadati</taxon>
        <taxon>Bacteroidota</taxon>
        <taxon>Flavobacteriia</taxon>
        <taxon>Flavobacteriales</taxon>
        <taxon>Flavobacteriaceae</taxon>
        <taxon>Flavobacterium</taxon>
    </lineage>
</organism>
<dbReference type="GO" id="GO:0003700">
    <property type="term" value="F:DNA-binding transcription factor activity"/>
    <property type="evidence" value="ECO:0007669"/>
    <property type="project" value="InterPro"/>
</dbReference>
<dbReference type="RefSeq" id="WP_128195684.1">
    <property type="nucleotide sequence ID" value="NZ_SACJ01000006.1"/>
</dbReference>
<dbReference type="PROSITE" id="PS01124">
    <property type="entry name" value="HTH_ARAC_FAMILY_2"/>
    <property type="match status" value="1"/>
</dbReference>
<dbReference type="OrthoDB" id="9803764at2"/>
<accession>A0A437KTH1</accession>
<dbReference type="Pfam" id="PF12833">
    <property type="entry name" value="HTH_18"/>
    <property type="match status" value="1"/>
</dbReference>
<dbReference type="AlphaFoldDB" id="A0A437KTH1"/>
<feature type="domain" description="HTH araC/xylS-type" evidence="4">
    <location>
        <begin position="220"/>
        <end position="318"/>
    </location>
</feature>
<comment type="caution">
    <text evidence="5">The sequence shown here is derived from an EMBL/GenBank/DDBJ whole genome shotgun (WGS) entry which is preliminary data.</text>
</comment>
<dbReference type="Gene3D" id="3.40.50.880">
    <property type="match status" value="1"/>
</dbReference>
<gene>
    <name evidence="5" type="ORF">EOD40_11575</name>
</gene>
<dbReference type="InterPro" id="IPR029062">
    <property type="entry name" value="Class_I_gatase-like"/>
</dbReference>
<keyword evidence="1" id="KW-0805">Transcription regulation</keyword>
<evidence type="ECO:0000313" key="5">
    <source>
        <dbReference type="EMBL" id="RVT75393.1"/>
    </source>
</evidence>
<dbReference type="PANTHER" id="PTHR43280">
    <property type="entry name" value="ARAC-FAMILY TRANSCRIPTIONAL REGULATOR"/>
    <property type="match status" value="1"/>
</dbReference>
<keyword evidence="2" id="KW-0238">DNA-binding</keyword>
<evidence type="ECO:0000256" key="3">
    <source>
        <dbReference type="ARBA" id="ARBA00023163"/>
    </source>
</evidence>
<evidence type="ECO:0000259" key="4">
    <source>
        <dbReference type="PROSITE" id="PS01124"/>
    </source>
</evidence>
<dbReference type="SUPFAM" id="SSF52317">
    <property type="entry name" value="Class I glutamine amidotransferase-like"/>
    <property type="match status" value="1"/>
</dbReference>